<dbReference type="AlphaFoldDB" id="A0AA40GE09"/>
<accession>A0AA40GE09</accession>
<evidence type="ECO:0000313" key="2">
    <source>
        <dbReference type="Proteomes" id="UP001177670"/>
    </source>
</evidence>
<organism evidence="1 2">
    <name type="scientific">Melipona bicolor</name>
    <dbReference type="NCBI Taxonomy" id="60889"/>
    <lineage>
        <taxon>Eukaryota</taxon>
        <taxon>Metazoa</taxon>
        <taxon>Ecdysozoa</taxon>
        <taxon>Arthropoda</taxon>
        <taxon>Hexapoda</taxon>
        <taxon>Insecta</taxon>
        <taxon>Pterygota</taxon>
        <taxon>Neoptera</taxon>
        <taxon>Endopterygota</taxon>
        <taxon>Hymenoptera</taxon>
        <taxon>Apocrita</taxon>
        <taxon>Aculeata</taxon>
        <taxon>Apoidea</taxon>
        <taxon>Anthophila</taxon>
        <taxon>Apidae</taxon>
        <taxon>Melipona</taxon>
    </lineage>
</organism>
<comment type="caution">
    <text evidence="1">The sequence shown here is derived from an EMBL/GenBank/DDBJ whole genome shotgun (WGS) entry which is preliminary data.</text>
</comment>
<gene>
    <name evidence="1" type="ORF">K0M31_000588</name>
</gene>
<name>A0AA40GE09_9HYME</name>
<protein>
    <submittedName>
        <fullName evidence="1">Uncharacterized protein</fullName>
    </submittedName>
</protein>
<evidence type="ECO:0000313" key="1">
    <source>
        <dbReference type="EMBL" id="KAK1136019.1"/>
    </source>
</evidence>
<sequence>MIARRGTREKPGNKCFQAFLRSEAGLEIFERAWQTAGIAESGAVKRPRAGEYGKAWLVSGIRRKEASKEYSHSRYIPAFEYSKLPLRIRADNLSREMMDN</sequence>
<keyword evidence="2" id="KW-1185">Reference proteome</keyword>
<dbReference type="Proteomes" id="UP001177670">
    <property type="component" value="Unassembled WGS sequence"/>
</dbReference>
<proteinExistence type="predicted"/>
<dbReference type="EMBL" id="JAHYIQ010000001">
    <property type="protein sequence ID" value="KAK1136019.1"/>
    <property type="molecule type" value="Genomic_DNA"/>
</dbReference>
<reference evidence="1" key="1">
    <citation type="submission" date="2021-10" db="EMBL/GenBank/DDBJ databases">
        <title>Melipona bicolor Genome sequencing and assembly.</title>
        <authorList>
            <person name="Araujo N.S."/>
            <person name="Arias M.C."/>
        </authorList>
    </citation>
    <scope>NUCLEOTIDE SEQUENCE</scope>
    <source>
        <strain evidence="1">USP_2M_L1-L4_2017</strain>
        <tissue evidence="1">Whole body</tissue>
    </source>
</reference>